<proteinExistence type="predicted"/>
<protein>
    <submittedName>
        <fullName evidence="1">Uncharacterized protein</fullName>
    </submittedName>
</protein>
<name>A0AA39A159_VITRO</name>
<dbReference type="EMBL" id="JARBHA010000006">
    <property type="protein sequence ID" value="KAJ9698645.1"/>
    <property type="molecule type" value="Genomic_DNA"/>
</dbReference>
<accession>A0AA39A159</accession>
<comment type="caution">
    <text evidence="1">The sequence shown here is derived from an EMBL/GenBank/DDBJ whole genome shotgun (WGS) entry which is preliminary data.</text>
</comment>
<gene>
    <name evidence="1" type="ORF">PVL29_007621</name>
</gene>
<evidence type="ECO:0000313" key="1">
    <source>
        <dbReference type="EMBL" id="KAJ9698645.1"/>
    </source>
</evidence>
<dbReference type="Proteomes" id="UP001168098">
    <property type="component" value="Unassembled WGS sequence"/>
</dbReference>
<keyword evidence="2" id="KW-1185">Reference proteome</keyword>
<evidence type="ECO:0000313" key="2">
    <source>
        <dbReference type="Proteomes" id="UP001168098"/>
    </source>
</evidence>
<reference evidence="1 2" key="1">
    <citation type="journal article" date="2023" name="BMC Biotechnol.">
        <title>Vitis rotundifolia cv Carlos genome sequencing.</title>
        <authorList>
            <person name="Huff M."/>
            <person name="Hulse-Kemp A."/>
            <person name="Scheffler B."/>
            <person name="Youngblood R."/>
            <person name="Simpson S."/>
            <person name="Babiker E."/>
            <person name="Staton M."/>
        </authorList>
    </citation>
    <scope>NUCLEOTIDE SEQUENCE [LARGE SCALE GENOMIC DNA]</scope>
    <source>
        <tissue evidence="1">Leaf</tissue>
    </source>
</reference>
<organism evidence="1 2">
    <name type="scientific">Vitis rotundifolia</name>
    <name type="common">Muscadine grape</name>
    <dbReference type="NCBI Taxonomy" id="103349"/>
    <lineage>
        <taxon>Eukaryota</taxon>
        <taxon>Viridiplantae</taxon>
        <taxon>Streptophyta</taxon>
        <taxon>Embryophyta</taxon>
        <taxon>Tracheophyta</taxon>
        <taxon>Spermatophyta</taxon>
        <taxon>Magnoliopsida</taxon>
        <taxon>eudicotyledons</taxon>
        <taxon>Gunneridae</taxon>
        <taxon>Pentapetalae</taxon>
        <taxon>rosids</taxon>
        <taxon>Vitales</taxon>
        <taxon>Vitaceae</taxon>
        <taxon>Viteae</taxon>
        <taxon>Vitis</taxon>
    </lineage>
</organism>
<sequence length="108" mass="11716">MEHQAVIPTTTREKGAILTITPPSYSREISPPSIGNLHSYGASISKKNLILRSVSLINPLLFHLRYSTSAMIITSKGQIPINLTSCSDMQADDSLTSRFPVGLGYVPT</sequence>
<dbReference type="AlphaFoldDB" id="A0AA39A159"/>